<sequence length="109" mass="12036">MSQAASVWLVLVAAIVAANLPFMNERLFAVGPRRPQKPFGWRLVELVVFAMITWGLGVGLESSIGQRATQGWEFYAAGACLFITLASPGFVWRYLRRRTHDEVAGGEVP</sequence>
<organism evidence="2 3">
    <name type="scientific">Ideonella lacteola</name>
    <dbReference type="NCBI Taxonomy" id="2984193"/>
    <lineage>
        <taxon>Bacteria</taxon>
        <taxon>Pseudomonadati</taxon>
        <taxon>Pseudomonadota</taxon>
        <taxon>Betaproteobacteria</taxon>
        <taxon>Burkholderiales</taxon>
        <taxon>Sphaerotilaceae</taxon>
        <taxon>Ideonella</taxon>
    </lineage>
</organism>
<dbReference type="PIRSF" id="PIRSF019883">
    <property type="entry name" value="UCP019883"/>
    <property type="match status" value="1"/>
</dbReference>
<keyword evidence="1" id="KW-0472">Membrane</keyword>
<dbReference type="InterPro" id="IPR016768">
    <property type="entry name" value="UCP019883"/>
</dbReference>
<dbReference type="Proteomes" id="UP001371218">
    <property type="component" value="Unassembled WGS sequence"/>
</dbReference>
<feature type="transmembrane region" description="Helical" evidence="1">
    <location>
        <begin position="72"/>
        <end position="92"/>
    </location>
</feature>
<accession>A0ABU9BXD7</accession>
<feature type="transmembrane region" description="Helical" evidence="1">
    <location>
        <begin position="41"/>
        <end position="60"/>
    </location>
</feature>
<gene>
    <name evidence="2" type="ORF">AACH06_20770</name>
</gene>
<evidence type="ECO:0000256" key="1">
    <source>
        <dbReference type="SAM" id="Phobius"/>
    </source>
</evidence>
<protein>
    <submittedName>
        <fullName evidence="2">DUF2818 family protein</fullName>
    </submittedName>
</protein>
<keyword evidence="3" id="KW-1185">Reference proteome</keyword>
<dbReference type="RefSeq" id="WP_341427678.1">
    <property type="nucleotide sequence ID" value="NZ_JBBUTG010000015.1"/>
</dbReference>
<dbReference type="Pfam" id="PF10993">
    <property type="entry name" value="DUF2818"/>
    <property type="match status" value="1"/>
</dbReference>
<name>A0ABU9BXD7_9BURK</name>
<proteinExistence type="predicted"/>
<comment type="caution">
    <text evidence="2">The sequence shown here is derived from an EMBL/GenBank/DDBJ whole genome shotgun (WGS) entry which is preliminary data.</text>
</comment>
<keyword evidence="1" id="KW-1133">Transmembrane helix</keyword>
<keyword evidence="1" id="KW-0812">Transmembrane</keyword>
<evidence type="ECO:0000313" key="2">
    <source>
        <dbReference type="EMBL" id="MEK8033260.1"/>
    </source>
</evidence>
<evidence type="ECO:0000313" key="3">
    <source>
        <dbReference type="Proteomes" id="UP001371218"/>
    </source>
</evidence>
<dbReference type="EMBL" id="JBBUTG010000015">
    <property type="protein sequence ID" value="MEK8033260.1"/>
    <property type="molecule type" value="Genomic_DNA"/>
</dbReference>
<reference evidence="2 3" key="1">
    <citation type="submission" date="2024-04" db="EMBL/GenBank/DDBJ databases">
        <title>Novel species of the genus Ideonella isolated from streams.</title>
        <authorList>
            <person name="Lu H."/>
        </authorList>
    </citation>
    <scope>NUCLEOTIDE SEQUENCE [LARGE SCALE GENOMIC DNA]</scope>
    <source>
        <strain evidence="2 3">DXS29W</strain>
    </source>
</reference>